<dbReference type="Proteomes" id="UP000727407">
    <property type="component" value="Unassembled WGS sequence"/>
</dbReference>
<dbReference type="AlphaFoldDB" id="A0A8J4UM68"/>
<feature type="non-terminal residue" evidence="1">
    <location>
        <position position="1"/>
    </location>
</feature>
<protein>
    <submittedName>
        <fullName evidence="1">Glycerophosphodiester phosphodiesterase domain-containing protein 4</fullName>
    </submittedName>
</protein>
<feature type="non-terminal residue" evidence="1">
    <location>
        <position position="65"/>
    </location>
</feature>
<sequence>RAATWKHGRVLAGTALLSEGKGKLYFKSSNTILSLQILLTLAINCFHWSRFSKQEKAGRLLRLTL</sequence>
<evidence type="ECO:0000313" key="2">
    <source>
        <dbReference type="Proteomes" id="UP000727407"/>
    </source>
</evidence>
<accession>A0A8J4UM68</accession>
<name>A0A8J4UM68_CLAMG</name>
<comment type="caution">
    <text evidence="1">The sequence shown here is derived from an EMBL/GenBank/DDBJ whole genome shotgun (WGS) entry which is preliminary data.</text>
</comment>
<proteinExistence type="predicted"/>
<evidence type="ECO:0000313" key="1">
    <source>
        <dbReference type="EMBL" id="KAF5898462.1"/>
    </source>
</evidence>
<keyword evidence="2" id="KW-1185">Reference proteome</keyword>
<reference evidence="1" key="1">
    <citation type="submission" date="2020-07" db="EMBL/GenBank/DDBJ databases">
        <title>Clarias magur genome sequencing, assembly and annotation.</title>
        <authorList>
            <person name="Kushwaha B."/>
            <person name="Kumar R."/>
            <person name="Das P."/>
            <person name="Joshi C.G."/>
            <person name="Kumar D."/>
            <person name="Nagpure N.S."/>
            <person name="Pandey M."/>
            <person name="Agarwal S."/>
            <person name="Srivastava S."/>
            <person name="Singh M."/>
            <person name="Sahoo L."/>
            <person name="Jayasankar P."/>
            <person name="Meher P.K."/>
            <person name="Koringa P.G."/>
            <person name="Iquebal M.A."/>
            <person name="Das S.P."/>
            <person name="Bit A."/>
            <person name="Patnaik S."/>
            <person name="Patel N."/>
            <person name="Shah T.M."/>
            <person name="Hinsu A."/>
            <person name="Jena J.K."/>
        </authorList>
    </citation>
    <scope>NUCLEOTIDE SEQUENCE</scope>
    <source>
        <strain evidence="1">CIFAMagur01</strain>
        <tissue evidence="1">Testis</tissue>
    </source>
</reference>
<dbReference type="EMBL" id="QNUK01000198">
    <property type="protein sequence ID" value="KAF5898462.1"/>
    <property type="molecule type" value="Genomic_DNA"/>
</dbReference>
<organism evidence="1 2">
    <name type="scientific">Clarias magur</name>
    <name type="common">Asian catfish</name>
    <name type="synonym">Macropteronotus magur</name>
    <dbReference type="NCBI Taxonomy" id="1594786"/>
    <lineage>
        <taxon>Eukaryota</taxon>
        <taxon>Metazoa</taxon>
        <taxon>Chordata</taxon>
        <taxon>Craniata</taxon>
        <taxon>Vertebrata</taxon>
        <taxon>Euteleostomi</taxon>
        <taxon>Actinopterygii</taxon>
        <taxon>Neopterygii</taxon>
        <taxon>Teleostei</taxon>
        <taxon>Ostariophysi</taxon>
        <taxon>Siluriformes</taxon>
        <taxon>Clariidae</taxon>
        <taxon>Clarias</taxon>
    </lineage>
</organism>
<gene>
    <name evidence="1" type="primary">gdpd4</name>
    <name evidence="1" type="ORF">DAT39_011798</name>
</gene>